<dbReference type="AlphaFoldDB" id="A0A6J6M6L5"/>
<accession>A0A6J6M6L5</accession>
<sequence>MSDEQRSFDPSAIAGGLQQLFTWAAQTVVGPHSEHENVDEHPECLVCRGMSAMRALGLDALVNQAADSSATEWDLDTVVDVTSHETFVGNDEDVTWVRVKRKGL</sequence>
<protein>
    <submittedName>
        <fullName evidence="1">Unannotated protein</fullName>
    </submittedName>
</protein>
<organism evidence="1">
    <name type="scientific">freshwater metagenome</name>
    <dbReference type="NCBI Taxonomy" id="449393"/>
    <lineage>
        <taxon>unclassified sequences</taxon>
        <taxon>metagenomes</taxon>
        <taxon>ecological metagenomes</taxon>
    </lineage>
</organism>
<name>A0A6J6M6L5_9ZZZZ</name>
<evidence type="ECO:0000313" key="1">
    <source>
        <dbReference type="EMBL" id="CAB4669522.1"/>
    </source>
</evidence>
<proteinExistence type="predicted"/>
<gene>
    <name evidence="1" type="ORF">UFOPK2310_00534</name>
</gene>
<dbReference type="EMBL" id="CAEZWW010000048">
    <property type="protein sequence ID" value="CAB4669522.1"/>
    <property type="molecule type" value="Genomic_DNA"/>
</dbReference>
<reference evidence="1" key="1">
    <citation type="submission" date="2020-05" db="EMBL/GenBank/DDBJ databases">
        <authorList>
            <person name="Chiriac C."/>
            <person name="Salcher M."/>
            <person name="Ghai R."/>
            <person name="Kavagutti S V."/>
        </authorList>
    </citation>
    <scope>NUCLEOTIDE SEQUENCE</scope>
</reference>